<evidence type="ECO:0000256" key="2">
    <source>
        <dbReference type="ARBA" id="ARBA00022692"/>
    </source>
</evidence>
<gene>
    <name evidence="6" type="ORF">F0919_17185</name>
</gene>
<dbReference type="EMBL" id="VWSH01000004">
    <property type="protein sequence ID" value="KAA5532517.1"/>
    <property type="molecule type" value="Genomic_DNA"/>
</dbReference>
<evidence type="ECO:0000313" key="6">
    <source>
        <dbReference type="EMBL" id="KAA5532517.1"/>
    </source>
</evidence>
<feature type="transmembrane region" description="Helical" evidence="5">
    <location>
        <begin position="97"/>
        <end position="116"/>
    </location>
</feature>
<keyword evidence="3 5" id="KW-1133">Transmembrane helix</keyword>
<dbReference type="Pfam" id="PF13564">
    <property type="entry name" value="DoxX_2"/>
    <property type="match status" value="1"/>
</dbReference>
<evidence type="ECO:0000256" key="3">
    <source>
        <dbReference type="ARBA" id="ARBA00022989"/>
    </source>
</evidence>
<dbReference type="PIRSF" id="PIRSF030066">
    <property type="entry name" value="UCP030066"/>
    <property type="match status" value="1"/>
</dbReference>
<accession>A0A5M6CBL6</accession>
<evidence type="ECO:0000256" key="4">
    <source>
        <dbReference type="ARBA" id="ARBA00023136"/>
    </source>
</evidence>
<dbReference type="InterPro" id="IPR016944">
    <property type="entry name" value="UCP030066"/>
</dbReference>
<proteinExistence type="predicted"/>
<name>A0A5M6CBL6_9BACT</name>
<keyword evidence="2 5" id="KW-0812">Transmembrane</keyword>
<sequence>MQKGKLIIYWVATLLLAFGMLGSGLAQIFHVKAMIDLVVPLGYPLYFLYIIGVWKVLGVIAILVPKFKLLKEWAYAGFFFLMTGAFISHLASGDYAVKALLGPLMQTIFIILSWYCRPADRKIILVNQ</sequence>
<dbReference type="RefSeq" id="WP_150034020.1">
    <property type="nucleotide sequence ID" value="NZ_VWSH01000004.1"/>
</dbReference>
<dbReference type="GO" id="GO:0016020">
    <property type="term" value="C:membrane"/>
    <property type="evidence" value="ECO:0007669"/>
    <property type="project" value="UniProtKB-SubCell"/>
</dbReference>
<evidence type="ECO:0000313" key="7">
    <source>
        <dbReference type="Proteomes" id="UP000323632"/>
    </source>
</evidence>
<feature type="transmembrane region" description="Helical" evidence="5">
    <location>
        <begin position="41"/>
        <end position="64"/>
    </location>
</feature>
<feature type="transmembrane region" description="Helical" evidence="5">
    <location>
        <begin position="7"/>
        <end position="29"/>
    </location>
</feature>
<dbReference type="InterPro" id="IPR032808">
    <property type="entry name" value="DoxX"/>
</dbReference>
<comment type="subcellular location">
    <subcellularLocation>
        <location evidence="1">Membrane</location>
        <topology evidence="1">Multi-pass membrane protein</topology>
    </subcellularLocation>
</comment>
<dbReference type="Proteomes" id="UP000323632">
    <property type="component" value="Unassembled WGS sequence"/>
</dbReference>
<evidence type="ECO:0000256" key="5">
    <source>
        <dbReference type="SAM" id="Phobius"/>
    </source>
</evidence>
<comment type="caution">
    <text evidence="6">The sequence shown here is derived from an EMBL/GenBank/DDBJ whole genome shotgun (WGS) entry which is preliminary data.</text>
</comment>
<feature type="transmembrane region" description="Helical" evidence="5">
    <location>
        <begin position="73"/>
        <end position="91"/>
    </location>
</feature>
<reference evidence="6 7" key="1">
    <citation type="submission" date="2019-09" db="EMBL/GenBank/DDBJ databases">
        <title>Genome sequence and assembly of Taibaiella sp.</title>
        <authorList>
            <person name="Chhetri G."/>
        </authorList>
    </citation>
    <scope>NUCLEOTIDE SEQUENCE [LARGE SCALE GENOMIC DNA]</scope>
    <source>
        <strain evidence="6 7">KVB11</strain>
    </source>
</reference>
<protein>
    <submittedName>
        <fullName evidence="6">DoxX family protein</fullName>
    </submittedName>
</protein>
<organism evidence="6 7">
    <name type="scientific">Taibaiella lutea</name>
    <dbReference type="NCBI Taxonomy" id="2608001"/>
    <lineage>
        <taxon>Bacteria</taxon>
        <taxon>Pseudomonadati</taxon>
        <taxon>Bacteroidota</taxon>
        <taxon>Chitinophagia</taxon>
        <taxon>Chitinophagales</taxon>
        <taxon>Chitinophagaceae</taxon>
        <taxon>Taibaiella</taxon>
    </lineage>
</organism>
<dbReference type="AlphaFoldDB" id="A0A5M6CBL6"/>
<evidence type="ECO:0000256" key="1">
    <source>
        <dbReference type="ARBA" id="ARBA00004141"/>
    </source>
</evidence>
<keyword evidence="7" id="KW-1185">Reference proteome</keyword>
<keyword evidence="4 5" id="KW-0472">Membrane</keyword>